<reference evidence="1 2" key="1">
    <citation type="submission" date="2009-01" db="EMBL/GenBank/DDBJ databases">
        <authorList>
            <person name="Fulton L."/>
            <person name="Clifton S."/>
            <person name="Fulton B."/>
            <person name="Xu J."/>
            <person name="Minx P."/>
            <person name="Pepin K.H."/>
            <person name="Johnson M."/>
            <person name="Bhonagiri V."/>
            <person name="Nash W.E."/>
            <person name="Mardis E.R."/>
            <person name="Wilson R.K."/>
        </authorList>
    </citation>
    <scope>NUCLEOTIDE SEQUENCE [LARGE SCALE GENOMIC DNA]</scope>
    <source>
        <strain evidence="1 2">DSM 15981</strain>
    </source>
</reference>
<keyword evidence="2" id="KW-1185">Reference proteome</keyword>
<comment type="caution">
    <text evidence="1">The sequence shown here is derived from an EMBL/GenBank/DDBJ whole genome shotgun (WGS) entry which is preliminary data.</text>
</comment>
<evidence type="ECO:0000313" key="2">
    <source>
        <dbReference type="Proteomes" id="UP000004756"/>
    </source>
</evidence>
<proteinExistence type="predicted"/>
<accession>C0D7G4</accession>
<protein>
    <submittedName>
        <fullName evidence="1">Uncharacterized protein</fullName>
    </submittedName>
</protein>
<evidence type="ECO:0000313" key="1">
    <source>
        <dbReference type="EMBL" id="EEG52739.1"/>
    </source>
</evidence>
<organism evidence="1 2">
    <name type="scientific">[Clostridium] asparagiforme DSM 15981</name>
    <dbReference type="NCBI Taxonomy" id="518636"/>
    <lineage>
        <taxon>Bacteria</taxon>
        <taxon>Bacillati</taxon>
        <taxon>Bacillota</taxon>
        <taxon>Clostridia</taxon>
        <taxon>Lachnospirales</taxon>
        <taxon>Lachnospiraceae</taxon>
        <taxon>Enterocloster</taxon>
    </lineage>
</organism>
<gene>
    <name evidence="1" type="ORF">CLOSTASPAR_05211</name>
</gene>
<dbReference type="Proteomes" id="UP000004756">
    <property type="component" value="Unassembled WGS sequence"/>
</dbReference>
<dbReference type="EMBL" id="ACCJ01000433">
    <property type="protein sequence ID" value="EEG52739.1"/>
    <property type="molecule type" value="Genomic_DNA"/>
</dbReference>
<dbReference type="AlphaFoldDB" id="C0D7G4"/>
<reference evidence="1 2" key="2">
    <citation type="submission" date="2009-02" db="EMBL/GenBank/DDBJ databases">
        <title>Draft genome sequence of Clostridium asparagiforme (DSM 15981).</title>
        <authorList>
            <person name="Sudarsanam P."/>
            <person name="Ley R."/>
            <person name="Guruge J."/>
            <person name="Turnbaugh P.J."/>
            <person name="Mahowald M."/>
            <person name="Liep D."/>
            <person name="Gordon J."/>
        </authorList>
    </citation>
    <scope>NUCLEOTIDE SEQUENCE [LARGE SCALE GENOMIC DNA]</scope>
    <source>
        <strain evidence="1 2">DSM 15981</strain>
    </source>
</reference>
<name>C0D7G4_9FIRM</name>
<dbReference type="HOGENOM" id="CLU_2786415_0_0_9"/>
<sequence length="68" mass="8149">MFDLINQVDISPFFRYNFPKWPTEVDVGMRRFPKKETQQSVKQKTNDPCRISMRITIPGRYRRPQGCV</sequence>